<dbReference type="AlphaFoldDB" id="A0AAU3GX73"/>
<gene>
    <name evidence="2" type="ORF">OG626_16440</name>
</gene>
<proteinExistence type="predicted"/>
<accession>A0AAU3GX73</accession>
<sequence length="208" mass="20654">MNIRFTSTAIAAAAGAVILSVAPAAVAVAPTVGTDAAPAARAAAPLQAEIPVEIKGAVLNFNGTEHTLDLKGEASLTIDAPTAGNLKTQVTGSLSVTAEDSEMGKIVLESTGVGTASFNSVLAPFPAKLELSATATVSVQAPTTAQNGQAAAPLVLHTKNAAQLTGSLNKFPPSGEFLTLQNQVDFAAGDSDDTVGSVTKFPVASSAA</sequence>
<name>A0AAU3GX73_9ACTN</name>
<feature type="signal peptide" evidence="1">
    <location>
        <begin position="1"/>
        <end position="27"/>
    </location>
</feature>
<dbReference type="EMBL" id="CP109535">
    <property type="protein sequence ID" value="WTY96392.1"/>
    <property type="molecule type" value="Genomic_DNA"/>
</dbReference>
<evidence type="ECO:0000256" key="1">
    <source>
        <dbReference type="SAM" id="SignalP"/>
    </source>
</evidence>
<keyword evidence="1" id="KW-0732">Signal</keyword>
<protein>
    <submittedName>
        <fullName evidence="2">Uncharacterized protein</fullName>
    </submittedName>
</protein>
<reference evidence="2" key="1">
    <citation type="submission" date="2022-10" db="EMBL/GenBank/DDBJ databases">
        <title>The complete genomes of actinobacterial strains from the NBC collection.</title>
        <authorList>
            <person name="Joergensen T.S."/>
            <person name="Alvarez Arevalo M."/>
            <person name="Sterndorff E.B."/>
            <person name="Faurdal D."/>
            <person name="Vuksanovic O."/>
            <person name="Mourched A.-S."/>
            <person name="Charusanti P."/>
            <person name="Shaw S."/>
            <person name="Blin K."/>
            <person name="Weber T."/>
        </authorList>
    </citation>
    <scope>NUCLEOTIDE SEQUENCE</scope>
    <source>
        <strain evidence="2">NBC_01401</strain>
    </source>
</reference>
<organism evidence="2">
    <name type="scientific">Streptomyces sp. NBC_01401</name>
    <dbReference type="NCBI Taxonomy" id="2903854"/>
    <lineage>
        <taxon>Bacteria</taxon>
        <taxon>Bacillati</taxon>
        <taxon>Actinomycetota</taxon>
        <taxon>Actinomycetes</taxon>
        <taxon>Kitasatosporales</taxon>
        <taxon>Streptomycetaceae</taxon>
        <taxon>Streptomyces</taxon>
    </lineage>
</organism>
<evidence type="ECO:0000313" key="2">
    <source>
        <dbReference type="EMBL" id="WTY96392.1"/>
    </source>
</evidence>
<feature type="chain" id="PRO_5043951229" evidence="1">
    <location>
        <begin position="28"/>
        <end position="208"/>
    </location>
</feature>